<evidence type="ECO:0000256" key="18">
    <source>
        <dbReference type="SAM" id="Phobius"/>
    </source>
</evidence>
<dbReference type="GO" id="GO:0001671">
    <property type="term" value="F:ATPase activator activity"/>
    <property type="evidence" value="ECO:0007669"/>
    <property type="project" value="UniProtKB-ARBA"/>
</dbReference>
<evidence type="ECO:0000256" key="8">
    <source>
        <dbReference type="ARBA" id="ARBA00022958"/>
    </source>
</evidence>
<dbReference type="GO" id="GO:0030007">
    <property type="term" value="P:intracellular potassium ion homeostasis"/>
    <property type="evidence" value="ECO:0007669"/>
    <property type="project" value="TreeGrafter"/>
</dbReference>
<comment type="subcellular location">
    <subcellularLocation>
        <location evidence="1">Cell membrane</location>
        <topology evidence="1">Single-pass type II membrane protein</topology>
    </subcellularLocation>
</comment>
<dbReference type="EMBL" id="GL439967">
    <property type="protein sequence ID" value="EFN66487.1"/>
    <property type="molecule type" value="Genomic_DNA"/>
</dbReference>
<gene>
    <name evidence="19" type="ORF">EAG_10981</name>
</gene>
<dbReference type="InParanoid" id="E2AJ47"/>
<dbReference type="PANTHER" id="PTHR11523">
    <property type="entry name" value="SODIUM/POTASSIUM-DEPENDENT ATPASE BETA SUBUNIT"/>
    <property type="match status" value="1"/>
</dbReference>
<evidence type="ECO:0000256" key="13">
    <source>
        <dbReference type="ARBA" id="ARBA00023136"/>
    </source>
</evidence>
<evidence type="ECO:0000256" key="5">
    <source>
        <dbReference type="ARBA" id="ARBA00022538"/>
    </source>
</evidence>
<dbReference type="AlphaFoldDB" id="E2AJ47"/>
<keyword evidence="6" id="KW-0740">Sodium/potassium transport</keyword>
<proteinExistence type="inferred from homology"/>
<dbReference type="Pfam" id="PF00287">
    <property type="entry name" value="Na_K-ATPase"/>
    <property type="match status" value="1"/>
</dbReference>
<keyword evidence="7 18" id="KW-0812">Transmembrane</keyword>
<evidence type="ECO:0000313" key="20">
    <source>
        <dbReference type="Proteomes" id="UP000000311"/>
    </source>
</evidence>
<sequence length="326" mass="37213">MSVRGKQVQNGTYEFDYMRVPDTRTRWQAFRDGLYNKEDGTCCGHPPKKWGITLVFYICFYAGLAALFAICMKGMLATLSDDRPTWILSSSLIGTSPGMGFRPISDNPDERSLIWYSASNATEVRKWTQILDKFLEKYVDSKLLPNGGRNQEICKYTSPVKDGKVCAVPINQWGPCSPSQQYGFNNSSPCIFIKLNRIYGWIPEYYNDTENLPAEMPAELVEYIKTVNASWLNTVWVSCKGDNPHDVENLDNGLKYYPEGHGFPGFYYPYINTPGYLSPVVAVQFLRPTRNQIINVECRAWAKNIEYSSIRTEKKGAVHFELMIDE</sequence>
<evidence type="ECO:0000256" key="3">
    <source>
        <dbReference type="ARBA" id="ARBA00022448"/>
    </source>
</evidence>
<dbReference type="STRING" id="104421.E2AJ47"/>
<dbReference type="GO" id="GO:1990573">
    <property type="term" value="P:potassium ion import across plasma membrane"/>
    <property type="evidence" value="ECO:0007669"/>
    <property type="project" value="TreeGrafter"/>
</dbReference>
<name>E2AJ47_CAMFO</name>
<evidence type="ECO:0000256" key="9">
    <source>
        <dbReference type="ARBA" id="ARBA00022968"/>
    </source>
</evidence>
<accession>E2AJ47</accession>
<comment type="similarity">
    <text evidence="2">Belongs to the X(+)/potassium ATPases subunit beta family.</text>
</comment>
<evidence type="ECO:0000256" key="15">
    <source>
        <dbReference type="ARBA" id="ARBA00023180"/>
    </source>
</evidence>
<evidence type="ECO:0000256" key="14">
    <source>
        <dbReference type="ARBA" id="ARBA00023157"/>
    </source>
</evidence>
<evidence type="ECO:0000256" key="1">
    <source>
        <dbReference type="ARBA" id="ARBA00004401"/>
    </source>
</evidence>
<evidence type="ECO:0000256" key="4">
    <source>
        <dbReference type="ARBA" id="ARBA00022475"/>
    </source>
</evidence>
<evidence type="ECO:0000256" key="10">
    <source>
        <dbReference type="ARBA" id="ARBA00022989"/>
    </source>
</evidence>
<comment type="function">
    <text evidence="17">This is the non-catalytic component of the active enzyme, which catalyzes the hydrolysis of ATP coupled with the exchange of Na(+) and K(+) ions across the plasma membrane. The beta subunit regulates, through assembly of alpha/beta heterodimers, the number of sodium pumps transported to the plasma membrane.</text>
</comment>
<evidence type="ECO:0000256" key="6">
    <source>
        <dbReference type="ARBA" id="ARBA00022607"/>
    </source>
</evidence>
<keyword evidence="11" id="KW-0915">Sodium</keyword>
<keyword evidence="10 18" id="KW-1133">Transmembrane helix</keyword>
<dbReference type="Proteomes" id="UP000000311">
    <property type="component" value="Unassembled WGS sequence"/>
</dbReference>
<dbReference type="GO" id="GO:0005890">
    <property type="term" value="C:sodium:potassium-exchanging ATPase complex"/>
    <property type="evidence" value="ECO:0007669"/>
    <property type="project" value="InterPro"/>
</dbReference>
<keyword evidence="15" id="KW-0325">Glycoprotein</keyword>
<dbReference type="GO" id="GO:0006883">
    <property type="term" value="P:intracellular sodium ion homeostasis"/>
    <property type="evidence" value="ECO:0007669"/>
    <property type="project" value="TreeGrafter"/>
</dbReference>
<dbReference type="InterPro" id="IPR038702">
    <property type="entry name" value="Na/K_ATPase_sub_beta_sf"/>
</dbReference>
<evidence type="ECO:0000256" key="2">
    <source>
        <dbReference type="ARBA" id="ARBA00005876"/>
    </source>
</evidence>
<dbReference type="OrthoDB" id="5912413at2759"/>
<dbReference type="Gene3D" id="2.60.40.1660">
    <property type="entry name" value="Na, k-atpase alpha subunit"/>
    <property type="match status" value="1"/>
</dbReference>
<keyword evidence="3" id="KW-0813">Transport</keyword>
<dbReference type="KEGG" id="cfo:105252979"/>
<organism evidence="20">
    <name type="scientific">Camponotus floridanus</name>
    <name type="common">Florida carpenter ant</name>
    <dbReference type="NCBI Taxonomy" id="104421"/>
    <lineage>
        <taxon>Eukaryota</taxon>
        <taxon>Metazoa</taxon>
        <taxon>Ecdysozoa</taxon>
        <taxon>Arthropoda</taxon>
        <taxon>Hexapoda</taxon>
        <taxon>Insecta</taxon>
        <taxon>Pterygota</taxon>
        <taxon>Neoptera</taxon>
        <taxon>Endopterygota</taxon>
        <taxon>Hymenoptera</taxon>
        <taxon>Apocrita</taxon>
        <taxon>Aculeata</taxon>
        <taxon>Formicoidea</taxon>
        <taxon>Formicidae</taxon>
        <taxon>Formicinae</taxon>
        <taxon>Camponotus</taxon>
    </lineage>
</organism>
<evidence type="ECO:0000313" key="19">
    <source>
        <dbReference type="EMBL" id="EFN66487.1"/>
    </source>
</evidence>
<protein>
    <submittedName>
        <fullName evidence="19">Sodium/potassium-transporting ATPase subunit beta-2</fullName>
    </submittedName>
</protein>
<dbReference type="PANTHER" id="PTHR11523:SF31">
    <property type="entry name" value="AT04468P-RELATED"/>
    <property type="match status" value="1"/>
</dbReference>
<keyword evidence="12" id="KW-0406">Ion transport</keyword>
<keyword evidence="13 18" id="KW-0472">Membrane</keyword>
<evidence type="ECO:0000256" key="17">
    <source>
        <dbReference type="ARBA" id="ARBA00025540"/>
    </source>
</evidence>
<feature type="transmembrane region" description="Helical" evidence="18">
    <location>
        <begin position="54"/>
        <end position="76"/>
    </location>
</feature>
<reference evidence="19 20" key="1">
    <citation type="journal article" date="2010" name="Science">
        <title>Genomic comparison of the ants Camponotus floridanus and Harpegnathos saltator.</title>
        <authorList>
            <person name="Bonasio R."/>
            <person name="Zhang G."/>
            <person name="Ye C."/>
            <person name="Mutti N.S."/>
            <person name="Fang X."/>
            <person name="Qin N."/>
            <person name="Donahue G."/>
            <person name="Yang P."/>
            <person name="Li Q."/>
            <person name="Li C."/>
            <person name="Zhang P."/>
            <person name="Huang Z."/>
            <person name="Berger S.L."/>
            <person name="Reinberg D."/>
            <person name="Wang J."/>
            <person name="Liebig J."/>
        </authorList>
    </citation>
    <scope>NUCLEOTIDE SEQUENCE [LARGE SCALE GENOMIC DNA]</scope>
    <source>
        <strain evidence="20">C129</strain>
    </source>
</reference>
<dbReference type="OMA" id="YPYENIP"/>
<keyword evidence="14" id="KW-1015">Disulfide bond</keyword>
<evidence type="ECO:0000256" key="7">
    <source>
        <dbReference type="ARBA" id="ARBA00022692"/>
    </source>
</evidence>
<dbReference type="FunFam" id="2.60.40.1660:FF:000004">
    <property type="entry name" value="sodium/potassium-transporting ATPase subunit beta-2"/>
    <property type="match status" value="1"/>
</dbReference>
<keyword evidence="9" id="KW-0735">Signal-anchor</keyword>
<dbReference type="GO" id="GO:0036376">
    <property type="term" value="P:sodium ion export across plasma membrane"/>
    <property type="evidence" value="ECO:0007669"/>
    <property type="project" value="TreeGrafter"/>
</dbReference>
<keyword evidence="20" id="KW-1185">Reference proteome</keyword>
<keyword evidence="5" id="KW-0633">Potassium transport</keyword>
<evidence type="ECO:0000256" key="11">
    <source>
        <dbReference type="ARBA" id="ARBA00023053"/>
    </source>
</evidence>
<evidence type="ECO:0000256" key="12">
    <source>
        <dbReference type="ARBA" id="ARBA00023065"/>
    </source>
</evidence>
<keyword evidence="8" id="KW-0630">Potassium</keyword>
<keyword evidence="16" id="KW-0739">Sodium transport</keyword>
<keyword evidence="4" id="KW-1003">Cell membrane</keyword>
<evidence type="ECO:0000256" key="16">
    <source>
        <dbReference type="ARBA" id="ARBA00023201"/>
    </source>
</evidence>
<dbReference type="InterPro" id="IPR000402">
    <property type="entry name" value="Na/K_ATPase_sub_beta"/>
</dbReference>